<dbReference type="RefSeq" id="WP_066791365.1">
    <property type="nucleotide sequence ID" value="NZ_LWQS01000114.1"/>
</dbReference>
<dbReference type="PANTHER" id="PTHR10884:SF14">
    <property type="entry name" value="NADH DEHYDROGENASE [UBIQUINONE] IRON-SULFUR PROTEIN 3, MITOCHONDRIAL"/>
    <property type="match status" value="1"/>
</dbReference>
<evidence type="ECO:0000256" key="1">
    <source>
        <dbReference type="ARBA" id="ARBA00007569"/>
    </source>
</evidence>
<dbReference type="InterPro" id="IPR037232">
    <property type="entry name" value="NADH_quin_OxRdtase_su_C/D-like"/>
</dbReference>
<organism evidence="6 7">
    <name type="scientific">Chloroflexus islandicus</name>
    <dbReference type="NCBI Taxonomy" id="1707952"/>
    <lineage>
        <taxon>Bacteria</taxon>
        <taxon>Bacillati</taxon>
        <taxon>Chloroflexota</taxon>
        <taxon>Chloroflexia</taxon>
        <taxon>Chloroflexales</taxon>
        <taxon>Chloroflexineae</taxon>
        <taxon>Chloroflexaceae</taxon>
        <taxon>Chloroflexus</taxon>
    </lineage>
</organism>
<keyword evidence="4" id="KW-0874">Quinone</keyword>
<keyword evidence="7" id="KW-1185">Reference proteome</keyword>
<dbReference type="PROSITE" id="PS00542">
    <property type="entry name" value="COMPLEX1_30K"/>
    <property type="match status" value="1"/>
</dbReference>
<dbReference type="STRING" id="1707952.A6A03_05305"/>
<evidence type="ECO:0000256" key="3">
    <source>
        <dbReference type="RuleBase" id="RU003456"/>
    </source>
</evidence>
<comment type="catalytic activity">
    <reaction evidence="4">
        <text>a quinone + NADH + 5 H(+)(in) = a quinol + NAD(+) + 4 H(+)(out)</text>
        <dbReference type="Rhea" id="RHEA:57888"/>
        <dbReference type="ChEBI" id="CHEBI:15378"/>
        <dbReference type="ChEBI" id="CHEBI:24646"/>
        <dbReference type="ChEBI" id="CHEBI:57540"/>
        <dbReference type="ChEBI" id="CHEBI:57945"/>
        <dbReference type="ChEBI" id="CHEBI:132124"/>
    </reaction>
</comment>
<dbReference type="OrthoDB" id="9803286at2"/>
<gene>
    <name evidence="6" type="ORF">A6A03_05305</name>
</gene>
<dbReference type="Proteomes" id="UP000078287">
    <property type="component" value="Unassembled WGS sequence"/>
</dbReference>
<comment type="caution">
    <text evidence="6">The sequence shown here is derived from an EMBL/GenBank/DDBJ whole genome shotgun (WGS) entry which is preliminary data.</text>
</comment>
<dbReference type="Gene3D" id="3.30.460.80">
    <property type="entry name" value="NADH:ubiquinone oxidoreductase, 30kDa subunit"/>
    <property type="match status" value="1"/>
</dbReference>
<keyword evidence="3" id="KW-0520">NAD</keyword>
<evidence type="ECO:0000313" key="6">
    <source>
        <dbReference type="EMBL" id="OAN37065.1"/>
    </source>
</evidence>
<dbReference type="InterPro" id="IPR020396">
    <property type="entry name" value="NADH_UbQ_OxRdtase_CS"/>
</dbReference>
<dbReference type="EMBL" id="LWQS01000114">
    <property type="protein sequence ID" value="OAN37065.1"/>
    <property type="molecule type" value="Genomic_DNA"/>
</dbReference>
<dbReference type="InterPro" id="IPR001268">
    <property type="entry name" value="NADH_UbQ_OxRdtase_30kDa_su"/>
</dbReference>
<keyword evidence="3" id="KW-1278">Translocase</keyword>
<accession>A0A178LST1</accession>
<dbReference type="PANTHER" id="PTHR10884">
    <property type="entry name" value="NADH DEHYDROGENASE UBIQUINONE IRON-SULFUR PROTEIN 3"/>
    <property type="match status" value="1"/>
</dbReference>
<proteinExistence type="inferred from homology"/>
<dbReference type="GO" id="GO:0008137">
    <property type="term" value="F:NADH dehydrogenase (ubiquinone) activity"/>
    <property type="evidence" value="ECO:0007669"/>
    <property type="project" value="InterPro"/>
</dbReference>
<evidence type="ECO:0000313" key="7">
    <source>
        <dbReference type="Proteomes" id="UP000078287"/>
    </source>
</evidence>
<protein>
    <recommendedName>
        <fullName evidence="4">NADH-quinone oxidoreductase</fullName>
        <ecNumber evidence="4">7.1.1.-</ecNumber>
    </recommendedName>
</protein>
<comment type="similarity">
    <text evidence="1 3">Belongs to the complex I 30 kDa subunit family.</text>
</comment>
<dbReference type="AlphaFoldDB" id="A0A178LST1"/>
<keyword evidence="2 3" id="KW-0813">Transport</keyword>
<dbReference type="EC" id="7.1.1.-" evidence="4"/>
<name>A0A178LST1_9CHLR</name>
<dbReference type="SUPFAM" id="SSF143243">
    <property type="entry name" value="Nqo5-like"/>
    <property type="match status" value="1"/>
</dbReference>
<evidence type="ECO:0000256" key="2">
    <source>
        <dbReference type="ARBA" id="ARBA00022448"/>
    </source>
</evidence>
<feature type="domain" description="NADH:ubiquinone oxidoreductase 30kDa subunit" evidence="5">
    <location>
        <begin position="49"/>
        <end position="166"/>
    </location>
</feature>
<sequence>MPEMTPAELRARLAEALPAALVEAEPLAITPPPAHGPQPGLFNPPDPVVRPDQLVAAALFVRDTLGYAYLSDIAVVDYLHAGCFELVYRFYHPSGGPSIVLRVRVPRDEPVVPSLTPHWPAANFHEREAFDLFGIEFTGHPFLRRIYMWDEFEGFPMRKDFPRQGDKYLGGESEG</sequence>
<comment type="function">
    <text evidence="4">NDH-1 shuttles electrons from NADH, via FMN and iron-sulfur (Fe-S) centers, to quinones in the respiratory chain.</text>
</comment>
<dbReference type="GO" id="GO:0016651">
    <property type="term" value="F:oxidoreductase activity, acting on NAD(P)H"/>
    <property type="evidence" value="ECO:0007669"/>
    <property type="project" value="InterPro"/>
</dbReference>
<dbReference type="GO" id="GO:0048038">
    <property type="term" value="F:quinone binding"/>
    <property type="evidence" value="ECO:0007669"/>
    <property type="project" value="UniProtKB-KW"/>
</dbReference>
<dbReference type="Pfam" id="PF00329">
    <property type="entry name" value="Complex1_30kDa"/>
    <property type="match status" value="1"/>
</dbReference>
<reference evidence="6 7" key="1">
    <citation type="submission" date="2016-04" db="EMBL/GenBank/DDBJ databases">
        <title>Chloroflexus islandicus sp. nov., a thermophilic filamentous anoxygenic phototrophic bacterium from geyser Strokkur (Iceland).</title>
        <authorList>
            <person name="Gaisin V.A."/>
            <person name="Kalashnikov A.M."/>
            <person name="Sukhacheva M.V."/>
            <person name="Grouzdev D.S."/>
            <person name="Ivanov T.M."/>
            <person name="Kuznetsov B."/>
            <person name="Gorlenko V.M."/>
        </authorList>
    </citation>
    <scope>NUCLEOTIDE SEQUENCE [LARGE SCALE GENOMIC DNA]</scope>
    <source>
        <strain evidence="7">isl-2</strain>
    </source>
</reference>
<evidence type="ECO:0000259" key="5">
    <source>
        <dbReference type="Pfam" id="PF00329"/>
    </source>
</evidence>
<evidence type="ECO:0000256" key="4">
    <source>
        <dbReference type="RuleBase" id="RU003582"/>
    </source>
</evidence>